<dbReference type="eggNOG" id="COG2165">
    <property type="taxonomic scope" value="Bacteria"/>
</dbReference>
<protein>
    <recommendedName>
        <fullName evidence="3">Type II secretion system core protein G</fullName>
    </recommendedName>
</protein>
<dbReference type="Pfam" id="PF08334">
    <property type="entry name" value="T2SSG"/>
    <property type="match status" value="1"/>
</dbReference>
<feature type="transmembrane region" description="Helical" evidence="10">
    <location>
        <begin position="30"/>
        <end position="52"/>
    </location>
</feature>
<dbReference type="PROSITE" id="PS00409">
    <property type="entry name" value="PROKAR_NTER_METHYL"/>
    <property type="match status" value="1"/>
</dbReference>
<dbReference type="GO" id="GO:0005886">
    <property type="term" value="C:plasma membrane"/>
    <property type="evidence" value="ECO:0007669"/>
    <property type="project" value="UniProtKB-SubCell"/>
</dbReference>
<gene>
    <name evidence="12" type="ORF">MBELCI_1779</name>
</gene>
<comment type="similarity">
    <text evidence="2">Belongs to the GSP G family.</text>
</comment>
<dbReference type="InterPro" id="IPR000983">
    <property type="entry name" value="Bac_GSPG_pilin"/>
</dbReference>
<comment type="subcellular location">
    <subcellularLocation>
        <location evidence="1">Cell inner membrane</location>
        <topology evidence="1">Single-pass membrane protein</topology>
    </subcellularLocation>
</comment>
<evidence type="ECO:0000256" key="6">
    <source>
        <dbReference type="ARBA" id="ARBA00022519"/>
    </source>
</evidence>
<sequence>MIRQLFIGAKARRARRMPETRSPATRSPDAGVTLIEMMVVLVIIALVAAMIVPNVIGRPDEARVAVARTDIRAIGSALELYRLDNRTYPTSSQGLDALVKEPVAPPQPPNWAAGGYLGAVPVDPWGNAYTYRSPGDTGGFDLISLGADAQPGGDGANADIIHGQAMVEN</sequence>
<dbReference type="GO" id="GO:0015627">
    <property type="term" value="C:type II protein secretion system complex"/>
    <property type="evidence" value="ECO:0007669"/>
    <property type="project" value="InterPro"/>
</dbReference>
<evidence type="ECO:0000256" key="5">
    <source>
        <dbReference type="ARBA" id="ARBA00022481"/>
    </source>
</evidence>
<dbReference type="SUPFAM" id="SSF54523">
    <property type="entry name" value="Pili subunits"/>
    <property type="match status" value="1"/>
</dbReference>
<comment type="caution">
    <text evidence="12">The sequence shown here is derived from an EMBL/GenBank/DDBJ whole genome shotgun (WGS) entry which is preliminary data.</text>
</comment>
<dbReference type="PANTHER" id="PTHR30093:SF44">
    <property type="entry name" value="TYPE II SECRETION SYSTEM CORE PROTEIN G"/>
    <property type="match status" value="1"/>
</dbReference>
<dbReference type="NCBIfam" id="TIGR01710">
    <property type="entry name" value="typeII_sec_gspG"/>
    <property type="match status" value="1"/>
</dbReference>
<feature type="domain" description="Type II secretion system protein GspG C-terminal" evidence="11">
    <location>
        <begin position="54"/>
        <end position="161"/>
    </location>
</feature>
<evidence type="ECO:0000256" key="1">
    <source>
        <dbReference type="ARBA" id="ARBA00004377"/>
    </source>
</evidence>
<dbReference type="InterPro" id="IPR045584">
    <property type="entry name" value="Pilin-like"/>
</dbReference>
<evidence type="ECO:0000256" key="10">
    <source>
        <dbReference type="SAM" id="Phobius"/>
    </source>
</evidence>
<dbReference type="RefSeq" id="WP_021693829.1">
    <property type="nucleotide sequence ID" value="NZ_BATB01000019.1"/>
</dbReference>
<keyword evidence="5" id="KW-0488">Methylation</keyword>
<evidence type="ECO:0000313" key="12">
    <source>
        <dbReference type="EMBL" id="GAD55727.1"/>
    </source>
</evidence>
<evidence type="ECO:0000256" key="3">
    <source>
        <dbReference type="ARBA" id="ARBA00020042"/>
    </source>
</evidence>
<keyword evidence="6" id="KW-0997">Cell inner membrane</keyword>
<evidence type="ECO:0000256" key="8">
    <source>
        <dbReference type="ARBA" id="ARBA00022989"/>
    </source>
</evidence>
<evidence type="ECO:0000256" key="4">
    <source>
        <dbReference type="ARBA" id="ARBA00022475"/>
    </source>
</evidence>
<dbReference type="GO" id="GO:0015628">
    <property type="term" value="P:protein secretion by the type II secretion system"/>
    <property type="evidence" value="ECO:0007669"/>
    <property type="project" value="InterPro"/>
</dbReference>
<dbReference type="InterPro" id="IPR012902">
    <property type="entry name" value="N_methyl_site"/>
</dbReference>
<dbReference type="PANTHER" id="PTHR30093">
    <property type="entry name" value="GENERAL SECRETION PATHWAY PROTEIN G"/>
    <property type="match status" value="1"/>
</dbReference>
<dbReference type="EMBL" id="BATB01000019">
    <property type="protein sequence ID" value="GAD55727.1"/>
    <property type="molecule type" value="Genomic_DNA"/>
</dbReference>
<dbReference type="AlphaFoldDB" id="U2Z3S7"/>
<evidence type="ECO:0000256" key="7">
    <source>
        <dbReference type="ARBA" id="ARBA00022692"/>
    </source>
</evidence>
<dbReference type="InterPro" id="IPR013545">
    <property type="entry name" value="T2SS_protein-GspG_C"/>
</dbReference>
<proteinExistence type="inferred from homology"/>
<dbReference type="PRINTS" id="PR00813">
    <property type="entry name" value="BCTERIALGSPG"/>
</dbReference>
<keyword evidence="4" id="KW-1003">Cell membrane</keyword>
<keyword evidence="9 10" id="KW-0472">Membrane</keyword>
<dbReference type="Proteomes" id="UP000016566">
    <property type="component" value="Unassembled WGS sequence"/>
</dbReference>
<accession>U2Z3S7</accession>
<organism evidence="12 13">
    <name type="scientific">Limimaricola cinnabarinus LL-001</name>
    <dbReference type="NCBI Taxonomy" id="1337093"/>
    <lineage>
        <taxon>Bacteria</taxon>
        <taxon>Pseudomonadati</taxon>
        <taxon>Pseudomonadota</taxon>
        <taxon>Alphaproteobacteria</taxon>
        <taxon>Rhodobacterales</taxon>
        <taxon>Paracoccaceae</taxon>
        <taxon>Limimaricola</taxon>
    </lineage>
</organism>
<evidence type="ECO:0000256" key="9">
    <source>
        <dbReference type="ARBA" id="ARBA00023136"/>
    </source>
</evidence>
<evidence type="ECO:0000259" key="11">
    <source>
        <dbReference type="Pfam" id="PF08334"/>
    </source>
</evidence>
<evidence type="ECO:0000313" key="13">
    <source>
        <dbReference type="Proteomes" id="UP000016566"/>
    </source>
</evidence>
<keyword evidence="8 10" id="KW-1133">Transmembrane helix</keyword>
<dbReference type="InterPro" id="IPR010054">
    <property type="entry name" value="Type2_sec_GspG"/>
</dbReference>
<reference evidence="12" key="1">
    <citation type="journal article" date="2013" name="Genome Announc.">
        <title>Draft Genome Sequence of Loktanella cinnabarina LL-001T, Isolated from Deep-Sea Floor Sediment.</title>
        <authorList>
            <person name="Nishi S."/>
            <person name="Tsubouchi T."/>
            <person name="Takaki Y."/>
            <person name="Koyanagi R."/>
            <person name="Satoh N."/>
            <person name="Maruyama T."/>
            <person name="Hatada Y."/>
        </authorList>
    </citation>
    <scope>NUCLEOTIDE SEQUENCE [LARGE SCALE GENOMIC DNA]</scope>
    <source>
        <strain evidence="12">LL-001</strain>
    </source>
</reference>
<keyword evidence="7 10" id="KW-0812">Transmembrane</keyword>
<dbReference type="Gene3D" id="3.30.700.10">
    <property type="entry name" value="Glycoprotein, Type 4 Pilin"/>
    <property type="match status" value="1"/>
</dbReference>
<dbReference type="Pfam" id="PF07963">
    <property type="entry name" value="N_methyl"/>
    <property type="match status" value="1"/>
</dbReference>
<dbReference type="STRING" id="1337093.MBELCI_1779"/>
<keyword evidence="13" id="KW-1185">Reference proteome</keyword>
<dbReference type="NCBIfam" id="TIGR02532">
    <property type="entry name" value="IV_pilin_GFxxxE"/>
    <property type="match status" value="1"/>
</dbReference>
<name>U2Z3S7_9RHOB</name>
<evidence type="ECO:0000256" key="2">
    <source>
        <dbReference type="ARBA" id="ARBA00009984"/>
    </source>
</evidence>